<protein>
    <recommendedName>
        <fullName evidence="1">DUF7154 domain-containing protein</fullName>
    </recommendedName>
</protein>
<organism evidence="2 3">
    <name type="scientific">Caenorhabditis remanei</name>
    <name type="common">Caenorhabditis vulgaris</name>
    <dbReference type="NCBI Taxonomy" id="31234"/>
    <lineage>
        <taxon>Eukaryota</taxon>
        <taxon>Metazoa</taxon>
        <taxon>Ecdysozoa</taxon>
        <taxon>Nematoda</taxon>
        <taxon>Chromadorea</taxon>
        <taxon>Rhabditida</taxon>
        <taxon>Rhabditina</taxon>
        <taxon>Rhabditomorpha</taxon>
        <taxon>Rhabditoidea</taxon>
        <taxon>Rhabditidae</taxon>
        <taxon>Peloderinae</taxon>
        <taxon>Caenorhabditis</taxon>
    </lineage>
</organism>
<gene>
    <name evidence="2" type="ORF">GCK72_015681</name>
</gene>
<dbReference type="GO" id="GO:0045087">
    <property type="term" value="P:innate immune response"/>
    <property type="evidence" value="ECO:0007669"/>
    <property type="project" value="TreeGrafter"/>
</dbReference>
<accession>A0A6A5GUQ5</accession>
<evidence type="ECO:0000313" key="2">
    <source>
        <dbReference type="EMBL" id="KAF1759220.1"/>
    </source>
</evidence>
<dbReference type="KEGG" id="crq:GCK72_015681"/>
<dbReference type="SUPFAM" id="SSF53300">
    <property type="entry name" value="vWA-like"/>
    <property type="match status" value="1"/>
</dbReference>
<dbReference type="Proteomes" id="UP000483820">
    <property type="component" value="Chromosome IV"/>
</dbReference>
<dbReference type="PANTHER" id="PTHR23062:SF3">
    <property type="entry name" value="ANF_RECEPTOR DOMAIN-CONTAINING PROTEIN-RELATED"/>
    <property type="match status" value="1"/>
</dbReference>
<proteinExistence type="predicted"/>
<reference evidence="2 3" key="1">
    <citation type="submission" date="2019-12" db="EMBL/GenBank/DDBJ databases">
        <title>Chromosome-level assembly of the Caenorhabditis remanei genome.</title>
        <authorList>
            <person name="Teterina A.A."/>
            <person name="Willis J.H."/>
            <person name="Phillips P.C."/>
        </authorList>
    </citation>
    <scope>NUCLEOTIDE SEQUENCE [LARGE SCALE GENOMIC DNA]</scope>
    <source>
        <strain evidence="2 3">PX506</strain>
        <tissue evidence="2">Whole organism</tissue>
    </source>
</reference>
<dbReference type="InterPro" id="IPR036465">
    <property type="entry name" value="vWFA_dom_sf"/>
</dbReference>
<evidence type="ECO:0000259" key="1">
    <source>
        <dbReference type="Pfam" id="PF23673"/>
    </source>
</evidence>
<feature type="domain" description="DUF7154" evidence="1">
    <location>
        <begin position="202"/>
        <end position="310"/>
    </location>
</feature>
<dbReference type="InterPro" id="IPR055578">
    <property type="entry name" value="DUF7154"/>
</dbReference>
<dbReference type="Pfam" id="PF23673">
    <property type="entry name" value="DUF7154"/>
    <property type="match status" value="1"/>
</dbReference>
<evidence type="ECO:0000313" key="3">
    <source>
        <dbReference type="Proteomes" id="UP000483820"/>
    </source>
</evidence>
<comment type="caution">
    <text evidence="2">The sequence shown here is derived from an EMBL/GenBank/DDBJ whole genome shotgun (WGS) entry which is preliminary data.</text>
</comment>
<dbReference type="GeneID" id="9807134"/>
<dbReference type="PANTHER" id="PTHR23062">
    <property type="entry name" value="HYPOTHETICAL PROTEIN C.ELEGANS"/>
    <property type="match status" value="1"/>
</dbReference>
<name>A0A6A5GUQ5_CAERE</name>
<dbReference type="RefSeq" id="XP_053585837.1">
    <property type="nucleotide sequence ID" value="XM_053731065.1"/>
</dbReference>
<sequence>MAVVLYLGRGLLAACVPSQTNIVLFAYSTDIDYNTFRLGAQNLVRYSIFNKKLANVRFDTKEEEEIEYHTDNKSFNASIFSHPPDPSLGYGDTTTGSNLYNVLKKFLNNKTFSTCGAIVVILVKRYPNESNVSDIIYQLRSNHILVYITVDSVPSGGSNSATLFEMSSKTNGYCVFASDYDLIFAFQNMGAILYTPYQFLAQNFVVTGSGSLELPVFKTPIPEGWVQWTRVVITVQDHTLDNSFVSVNYTIASTDGVVAYQYPNDHADRRHGTGQADLVASNGSLHYKWTIDYQYSTNAPQIIECRMYSYSYHDFLPLPDY</sequence>
<dbReference type="CTD" id="9807134"/>
<dbReference type="AlphaFoldDB" id="A0A6A5GUQ5"/>
<dbReference type="EMBL" id="WUAV01000004">
    <property type="protein sequence ID" value="KAF1759220.1"/>
    <property type="molecule type" value="Genomic_DNA"/>
</dbReference>